<gene>
    <name evidence="4" type="ORF">IPN02_12840</name>
</gene>
<dbReference type="PANTHER" id="PTHR11895">
    <property type="entry name" value="TRANSAMIDASE"/>
    <property type="match status" value="1"/>
</dbReference>
<feature type="domain" description="Amidase" evidence="3">
    <location>
        <begin position="31"/>
        <end position="455"/>
    </location>
</feature>
<dbReference type="Pfam" id="PF01425">
    <property type="entry name" value="Amidase"/>
    <property type="match status" value="1"/>
</dbReference>
<dbReference type="AlphaFoldDB" id="A0A936TFE1"/>
<dbReference type="PANTHER" id="PTHR11895:SF7">
    <property type="entry name" value="GLUTAMYL-TRNA(GLN) AMIDOTRANSFERASE SUBUNIT A, MITOCHONDRIAL"/>
    <property type="match status" value="1"/>
</dbReference>
<evidence type="ECO:0000313" key="4">
    <source>
        <dbReference type="EMBL" id="MBK9297689.1"/>
    </source>
</evidence>
<evidence type="ECO:0000313" key="5">
    <source>
        <dbReference type="Proteomes" id="UP000727993"/>
    </source>
</evidence>
<dbReference type="SUPFAM" id="SSF75304">
    <property type="entry name" value="Amidase signature (AS) enzymes"/>
    <property type="match status" value="1"/>
</dbReference>
<feature type="compositionally biased region" description="Polar residues" evidence="2">
    <location>
        <begin position="129"/>
        <end position="141"/>
    </location>
</feature>
<dbReference type="InterPro" id="IPR023631">
    <property type="entry name" value="Amidase_dom"/>
</dbReference>
<comment type="caution">
    <text evidence="4">The sequence shown here is derived from an EMBL/GenBank/DDBJ whole genome shotgun (WGS) entry which is preliminary data.</text>
</comment>
<feature type="region of interest" description="Disordered" evidence="2">
    <location>
        <begin position="129"/>
        <end position="155"/>
    </location>
</feature>
<evidence type="ECO:0000256" key="1">
    <source>
        <dbReference type="ARBA" id="ARBA00009199"/>
    </source>
</evidence>
<dbReference type="InterPro" id="IPR020556">
    <property type="entry name" value="Amidase_CS"/>
</dbReference>
<protein>
    <submittedName>
        <fullName evidence="4">Amidase</fullName>
    </submittedName>
</protein>
<dbReference type="InterPro" id="IPR036928">
    <property type="entry name" value="AS_sf"/>
</dbReference>
<dbReference type="Gene3D" id="3.90.1300.10">
    <property type="entry name" value="Amidase signature (AS) domain"/>
    <property type="match status" value="1"/>
</dbReference>
<reference evidence="4 5" key="1">
    <citation type="submission" date="2020-10" db="EMBL/GenBank/DDBJ databases">
        <title>Connecting structure to function with the recovery of over 1000 high-quality activated sludge metagenome-assembled genomes encoding full-length rRNA genes using long-read sequencing.</title>
        <authorList>
            <person name="Singleton C.M."/>
            <person name="Petriglieri F."/>
            <person name="Kristensen J.M."/>
            <person name="Kirkegaard R.H."/>
            <person name="Michaelsen T.Y."/>
            <person name="Andersen M.H."/>
            <person name="Karst S.M."/>
            <person name="Dueholm M.S."/>
            <person name="Nielsen P.H."/>
            <person name="Albertsen M."/>
        </authorList>
    </citation>
    <scope>NUCLEOTIDE SEQUENCE [LARGE SCALE GENOMIC DNA]</scope>
    <source>
        <strain evidence="4">Lyne_18-Q3-R50-59_MAXAC.006</strain>
    </source>
</reference>
<dbReference type="PROSITE" id="PS00571">
    <property type="entry name" value="AMIDASES"/>
    <property type="match status" value="1"/>
</dbReference>
<dbReference type="Proteomes" id="UP000727993">
    <property type="component" value="Unassembled WGS sequence"/>
</dbReference>
<evidence type="ECO:0000259" key="3">
    <source>
        <dbReference type="Pfam" id="PF01425"/>
    </source>
</evidence>
<evidence type="ECO:0000256" key="2">
    <source>
        <dbReference type="SAM" id="MobiDB-lite"/>
    </source>
</evidence>
<proteinExistence type="inferred from homology"/>
<dbReference type="InterPro" id="IPR000120">
    <property type="entry name" value="Amidase"/>
</dbReference>
<accession>A0A936TFE1</accession>
<dbReference type="GO" id="GO:0003824">
    <property type="term" value="F:catalytic activity"/>
    <property type="evidence" value="ECO:0007669"/>
    <property type="project" value="InterPro"/>
</dbReference>
<dbReference type="EMBL" id="JADJZA010000007">
    <property type="protein sequence ID" value="MBK9297689.1"/>
    <property type="molecule type" value="Genomic_DNA"/>
</dbReference>
<organism evidence="4 5">
    <name type="scientific">Candidatus Neomicrothrix subdominans</name>
    <dbReference type="NCBI Taxonomy" id="2954438"/>
    <lineage>
        <taxon>Bacteria</taxon>
        <taxon>Bacillati</taxon>
        <taxon>Actinomycetota</taxon>
        <taxon>Acidimicrobiia</taxon>
        <taxon>Acidimicrobiales</taxon>
        <taxon>Microthrixaceae</taxon>
        <taxon>Candidatus Neomicrothrix</taxon>
    </lineage>
</organism>
<sequence>MGSDIDRLLDEHDATAVAAAIRSGEVDAAEVMAVSIARAEERNPALNAFVSTRFDQAAQEAAALDRDAPFAGVPFVVKDLAAQVAGLPHTRGSRLFADDVSQSDSELVRRYRAAGLIILGTTNAPELGLNASTEPSLNGPTRNPHGLDHSTGGSSGGTAAAVAAGIVPVGHGNDGGGSIRIPSSACGLFGLKPSRGRVSAHPAATLLADPMGCHHVLARSVRDSAALLDLTAGAMPGDPYEIARPSRPWVEEVGAPPGPLRIAMVLTAPGGEVAHPECVAAVEATAATLSELGHEVVEADPPWSVEQLMIGMSSLMATPMAVEVDARLAQLGRGLADDDLEPFSRVLYDSAAGTTGKGLVTALVALEEMARSMGEFMIGHDLLLSPTLAQPTPPLGYLDTSNIEAMFERAATYSAFTSPFNITGQPAASLPLTVGSNGMPIGVQLVAPFGREDRLIAVSSQVEAAHPWPVAPAWPARSEAGWPDYVESLAHTTVSGTGGER</sequence>
<name>A0A936TFE1_9ACTN</name>
<comment type="similarity">
    <text evidence="1">Belongs to the amidase family.</text>
</comment>